<evidence type="ECO:0000256" key="5">
    <source>
        <dbReference type="ARBA" id="ARBA00023027"/>
    </source>
</evidence>
<sequence>MEDRRRQASLHLLHLLLLLLLSSLLSSGNAPLIAAFGPIKMIIVLVMEQCSFDHLLGWTPLPSASDGRRRQWRRGRDAAMGVRCGLTNLIDGDLVKPDLGRWLEDVEKHKALAIYMPHEGNYEGHYLNRLCYQGYRFLDLTARGLGDPKSTLTKIHPVCPVLSKAELQFLALLPTLRPKVKVSLGRRTDDVEIDIDLGEGPADRISHSIFLGCYIQQANFALDCHAIHLTTIGTLDCHVEFHKIMWKGNTLFG</sequence>
<name>A0AAQ3QJ33_9LILI</name>
<evidence type="ECO:0000256" key="2">
    <source>
        <dbReference type="ARBA" id="ARBA00022857"/>
    </source>
</evidence>
<feature type="signal peptide" evidence="7">
    <location>
        <begin position="1"/>
        <end position="28"/>
    </location>
</feature>
<keyword evidence="9" id="KW-1185">Reference proteome</keyword>
<keyword evidence="2" id="KW-0521">NADP</keyword>
<evidence type="ECO:0000256" key="1">
    <source>
        <dbReference type="ARBA" id="ARBA00022719"/>
    </source>
</evidence>
<dbReference type="EMBL" id="CP136896">
    <property type="protein sequence ID" value="WOL13079.1"/>
    <property type="molecule type" value="Genomic_DNA"/>
</dbReference>
<dbReference type="PANTHER" id="PTHR35515">
    <property type="entry name" value="NAD(P)H-QUINONE OXIDOREDUCTASE SUBUNIT N, CHLOROPLASTIC"/>
    <property type="match status" value="1"/>
</dbReference>
<proteinExistence type="predicted"/>
<dbReference type="Proteomes" id="UP001327560">
    <property type="component" value="Chromosome 7"/>
</dbReference>
<dbReference type="GO" id="GO:0016655">
    <property type="term" value="F:oxidoreductase activity, acting on NAD(P)H, quinone or similar compound as acceptor"/>
    <property type="evidence" value="ECO:0007669"/>
    <property type="project" value="InterPro"/>
</dbReference>
<dbReference type="GO" id="GO:0016020">
    <property type="term" value="C:membrane"/>
    <property type="evidence" value="ECO:0007669"/>
    <property type="project" value="InterPro"/>
</dbReference>
<dbReference type="Pfam" id="PF11909">
    <property type="entry name" value="NdhN"/>
    <property type="match status" value="1"/>
</dbReference>
<evidence type="ECO:0000313" key="9">
    <source>
        <dbReference type="Proteomes" id="UP001327560"/>
    </source>
</evidence>
<dbReference type="GO" id="GO:0048038">
    <property type="term" value="F:quinone binding"/>
    <property type="evidence" value="ECO:0007669"/>
    <property type="project" value="UniProtKB-KW"/>
</dbReference>
<evidence type="ECO:0000313" key="8">
    <source>
        <dbReference type="EMBL" id="WOL13079.1"/>
    </source>
</evidence>
<keyword evidence="6" id="KW-0472">Membrane</keyword>
<organism evidence="8 9">
    <name type="scientific">Canna indica</name>
    <name type="common">Indian-shot</name>
    <dbReference type="NCBI Taxonomy" id="4628"/>
    <lineage>
        <taxon>Eukaryota</taxon>
        <taxon>Viridiplantae</taxon>
        <taxon>Streptophyta</taxon>
        <taxon>Embryophyta</taxon>
        <taxon>Tracheophyta</taxon>
        <taxon>Spermatophyta</taxon>
        <taxon>Magnoliopsida</taxon>
        <taxon>Liliopsida</taxon>
        <taxon>Zingiberales</taxon>
        <taxon>Cannaceae</taxon>
        <taxon>Canna</taxon>
    </lineage>
</organism>
<evidence type="ECO:0000256" key="6">
    <source>
        <dbReference type="ARBA" id="ARBA00023136"/>
    </source>
</evidence>
<dbReference type="AlphaFoldDB" id="A0AAQ3QJ33"/>
<gene>
    <name evidence="8" type="ORF">Cni_G21848</name>
</gene>
<dbReference type="PANTHER" id="PTHR35515:SF1">
    <property type="entry name" value="NAD(P)H-QUINONE OXIDOREDUCTASE SUBUNIT N, CHLOROPLASTIC"/>
    <property type="match status" value="1"/>
</dbReference>
<protein>
    <submittedName>
        <fullName evidence="8">NAD(P)H-quinone oxidoreductase subunit N, chloroplastic isoform X2</fullName>
    </submittedName>
</protein>
<evidence type="ECO:0000256" key="4">
    <source>
        <dbReference type="ARBA" id="ARBA00022967"/>
    </source>
</evidence>
<accession>A0AAQ3QJ33</accession>
<keyword evidence="3" id="KW-0618">Plastoquinone</keyword>
<keyword evidence="1" id="KW-0874">Quinone</keyword>
<feature type="chain" id="PRO_5043028809" evidence="7">
    <location>
        <begin position="29"/>
        <end position="253"/>
    </location>
</feature>
<evidence type="ECO:0000256" key="3">
    <source>
        <dbReference type="ARBA" id="ARBA00022957"/>
    </source>
</evidence>
<keyword evidence="5" id="KW-0520">NAD</keyword>
<keyword evidence="7" id="KW-0732">Signal</keyword>
<keyword evidence="4" id="KW-1278">Translocase</keyword>
<reference evidence="8 9" key="1">
    <citation type="submission" date="2023-10" db="EMBL/GenBank/DDBJ databases">
        <title>Chromosome-scale genome assembly provides insights into flower coloration mechanisms of Canna indica.</title>
        <authorList>
            <person name="Li C."/>
        </authorList>
    </citation>
    <scope>NUCLEOTIDE SEQUENCE [LARGE SCALE GENOMIC DNA]</scope>
    <source>
        <tissue evidence="8">Flower</tissue>
    </source>
</reference>
<dbReference type="InterPro" id="IPR020874">
    <property type="entry name" value="NAD(P)H-quinone_OxRdtase_su_N"/>
</dbReference>
<evidence type="ECO:0000256" key="7">
    <source>
        <dbReference type="SAM" id="SignalP"/>
    </source>
</evidence>